<name>G0U064_TRYVY</name>
<accession>G0U064</accession>
<dbReference type="Pfam" id="PF25406">
    <property type="entry name" value="PH_31"/>
    <property type="match status" value="1"/>
</dbReference>
<feature type="compositionally biased region" description="Basic and acidic residues" evidence="1">
    <location>
        <begin position="16"/>
        <end position="26"/>
    </location>
</feature>
<protein>
    <recommendedName>
        <fullName evidence="2">RHD domain-containing protein</fullName>
    </recommendedName>
</protein>
<feature type="compositionally biased region" description="Low complexity" evidence="1">
    <location>
        <begin position="599"/>
        <end position="619"/>
    </location>
</feature>
<proteinExistence type="predicted"/>
<evidence type="ECO:0000256" key="1">
    <source>
        <dbReference type="SAM" id="MobiDB-lite"/>
    </source>
</evidence>
<dbReference type="VEuPathDB" id="TriTrypDB:TvY486_0800700"/>
<reference evidence="3" key="1">
    <citation type="journal article" date="2012" name="Proc. Natl. Acad. Sci. U.S.A.">
        <title>Antigenic diversity is generated by distinct evolutionary mechanisms in African trypanosome species.</title>
        <authorList>
            <person name="Jackson A.P."/>
            <person name="Berry A."/>
            <person name="Aslett M."/>
            <person name="Allison H.C."/>
            <person name="Burton P."/>
            <person name="Vavrova-Anderson J."/>
            <person name="Brown R."/>
            <person name="Browne H."/>
            <person name="Corton N."/>
            <person name="Hauser H."/>
            <person name="Gamble J."/>
            <person name="Gilderthorp R."/>
            <person name="Marcello L."/>
            <person name="McQuillan J."/>
            <person name="Otto T.D."/>
            <person name="Quail M.A."/>
            <person name="Sanders M.J."/>
            <person name="van Tonder A."/>
            <person name="Ginger M.L."/>
            <person name="Field M.C."/>
            <person name="Barry J.D."/>
            <person name="Hertz-Fowler C."/>
            <person name="Berriman M."/>
        </authorList>
    </citation>
    <scope>NUCLEOTIDE SEQUENCE</scope>
    <source>
        <strain evidence="3">Y486</strain>
    </source>
</reference>
<feature type="region of interest" description="Disordered" evidence="1">
    <location>
        <begin position="571"/>
        <end position="622"/>
    </location>
</feature>
<feature type="region of interest" description="Disordered" evidence="1">
    <location>
        <begin position="475"/>
        <end position="549"/>
    </location>
</feature>
<organism evidence="3">
    <name type="scientific">Trypanosoma vivax (strain Y486)</name>
    <dbReference type="NCBI Taxonomy" id="1055687"/>
    <lineage>
        <taxon>Eukaryota</taxon>
        <taxon>Discoba</taxon>
        <taxon>Euglenozoa</taxon>
        <taxon>Kinetoplastea</taxon>
        <taxon>Metakinetoplastina</taxon>
        <taxon>Trypanosomatida</taxon>
        <taxon>Trypanosomatidae</taxon>
        <taxon>Trypanosoma</taxon>
        <taxon>Duttonella</taxon>
    </lineage>
</organism>
<feature type="compositionally biased region" description="Low complexity" evidence="1">
    <location>
        <begin position="517"/>
        <end position="534"/>
    </location>
</feature>
<dbReference type="AlphaFoldDB" id="G0U064"/>
<dbReference type="InterPro" id="IPR057608">
    <property type="entry name" value="PH_2_kinetoplastids"/>
</dbReference>
<dbReference type="GO" id="GO:0003677">
    <property type="term" value="F:DNA binding"/>
    <property type="evidence" value="ECO:0007669"/>
    <property type="project" value="InterPro"/>
</dbReference>
<evidence type="ECO:0000259" key="2">
    <source>
        <dbReference type="PROSITE" id="PS50254"/>
    </source>
</evidence>
<dbReference type="GO" id="GO:0003700">
    <property type="term" value="F:DNA-binding transcription factor activity"/>
    <property type="evidence" value="ECO:0007669"/>
    <property type="project" value="InterPro"/>
</dbReference>
<dbReference type="EMBL" id="HE573024">
    <property type="protein sequence ID" value="CCC49462.1"/>
    <property type="molecule type" value="Genomic_DNA"/>
</dbReference>
<dbReference type="InterPro" id="IPR011539">
    <property type="entry name" value="RHD_DNA_bind_dom"/>
</dbReference>
<feature type="region of interest" description="Disordered" evidence="1">
    <location>
        <begin position="1"/>
        <end position="26"/>
    </location>
</feature>
<feature type="region of interest" description="Disordered" evidence="1">
    <location>
        <begin position="639"/>
        <end position="665"/>
    </location>
</feature>
<evidence type="ECO:0000313" key="3">
    <source>
        <dbReference type="EMBL" id="CCC49462.1"/>
    </source>
</evidence>
<sequence>MAHGVGPMDTGNYRYCGERHPHDQSRGRVLYTPTSGASECVLGVRKDIATAEGHKFNIMPRNFPGVGYMAADHLNDSYTARGQVSPRLGHQREDERSIRNSSPMLYEAHNEGFRHANSSGRPCRSASKSMMSDSSAYATSYVSPSQTNDFYRVSGPGHSKNETVQQQWYREPRALSHGNLTPLPVTTGVAPCSLTGMRNAGECAGSDKYFCGRHISTDPSLSGANNYANHCYPGSRGATSEGYPREDVGSERQSWCPQGRAEGPAAPLPGGGVRQHTPVNRSLDSGCIPVSLGSGHERTDTMSRPLLKTHDCQRESRPRVDDREVFPFPNHGDNLYTIIRYLKNHYALDPHETQLGVDTMTPDDVLSLAQCFYVDIYRAVRDIRRVARASRAGFSDGDPEVSRIADAACYEEEHGKKEQLRQQPGSECRFGEDSFSLSYKAHSPSAMATTNSMAASPHNDVCVQQPTHLIDHAHKQLCSSPSSRPPTCRETQLRPRPEPPSQSQLQLRECAQSHARSQSQPQPQSQSQLCTPQVTPQPRPQPRAVTPVQVHPSLRARSHSEPQVAPKILVRPQPQLRPHPHPLVRSKSQPQLPLRPQLSARSQSQSAAQHSAGSGSNGSLPRNIEKANIAAHFDAPKASQTVKHNRNRSKVKMGRSLSAGAGQRPQQKMLNHTIETLMPFLSRGTTICKHVINGRPHLRFFRVDNRASAQPCTPPPEPQLLWGPVSNAVSTAGRSKSDNALGLTTLVSVSVLSPETSMQLRYMFLCDKRGAVLNHKGCTVRDDMCAVFRFVKRDVAVTFLYEEDKQAWVDCLRAIVEKNNRAALKAP</sequence>
<feature type="compositionally biased region" description="Basic residues" evidence="1">
    <location>
        <begin position="643"/>
        <end position="653"/>
    </location>
</feature>
<dbReference type="PROSITE" id="PS50254">
    <property type="entry name" value="REL_2"/>
    <property type="match status" value="1"/>
</dbReference>
<gene>
    <name evidence="3" type="ORF">TVY486_0800700</name>
</gene>
<feature type="domain" description="RHD" evidence="2">
    <location>
        <begin position="497"/>
        <end position="584"/>
    </location>
</feature>
<feature type="region of interest" description="Disordered" evidence="1">
    <location>
        <begin position="238"/>
        <end position="271"/>
    </location>
</feature>